<dbReference type="InterPro" id="IPR027417">
    <property type="entry name" value="P-loop_NTPase"/>
</dbReference>
<dbReference type="PANTHER" id="PTHR34388">
    <property type="entry name" value="DNA POLYMERASE III SUBUNIT DELTA"/>
    <property type="match status" value="1"/>
</dbReference>
<evidence type="ECO:0000259" key="9">
    <source>
        <dbReference type="Pfam" id="PF06144"/>
    </source>
</evidence>
<evidence type="ECO:0000313" key="12">
    <source>
        <dbReference type="Proteomes" id="UP000315995"/>
    </source>
</evidence>
<dbReference type="GO" id="GO:0006261">
    <property type="term" value="P:DNA-templated DNA replication"/>
    <property type="evidence" value="ECO:0007669"/>
    <property type="project" value="TreeGrafter"/>
</dbReference>
<dbReference type="InterPro" id="IPR005790">
    <property type="entry name" value="DNA_polIII_delta"/>
</dbReference>
<dbReference type="Gene3D" id="1.10.8.60">
    <property type="match status" value="1"/>
</dbReference>
<evidence type="ECO:0000256" key="5">
    <source>
        <dbReference type="ARBA" id="ARBA00022705"/>
    </source>
</evidence>
<evidence type="ECO:0000313" key="11">
    <source>
        <dbReference type="EMBL" id="QDG49652.1"/>
    </source>
</evidence>
<dbReference type="AlphaFoldDB" id="A0A4Y6PMX5"/>
<dbReference type="InterPro" id="IPR010372">
    <property type="entry name" value="DNA_pol3_delta_N"/>
</dbReference>
<evidence type="ECO:0000256" key="1">
    <source>
        <dbReference type="ARBA" id="ARBA00012417"/>
    </source>
</evidence>
<organism evidence="11 12">
    <name type="scientific">Persicimonas caeni</name>
    <dbReference type="NCBI Taxonomy" id="2292766"/>
    <lineage>
        <taxon>Bacteria</taxon>
        <taxon>Deltaproteobacteria</taxon>
        <taxon>Bradymonadales</taxon>
        <taxon>Bradymonadaceae</taxon>
        <taxon>Persicimonas</taxon>
    </lineage>
</organism>
<evidence type="ECO:0000256" key="7">
    <source>
        <dbReference type="ARBA" id="ARBA00034754"/>
    </source>
</evidence>
<dbReference type="InterPro" id="IPR008921">
    <property type="entry name" value="DNA_pol3_clamp-load_cplx_C"/>
</dbReference>
<protein>
    <recommendedName>
        <fullName evidence="2">DNA polymerase III subunit delta</fullName>
        <ecNumber evidence="1">2.7.7.7</ecNumber>
    </recommendedName>
</protein>
<evidence type="ECO:0000256" key="4">
    <source>
        <dbReference type="ARBA" id="ARBA00022695"/>
    </source>
</evidence>
<dbReference type="SUPFAM" id="SSF48019">
    <property type="entry name" value="post-AAA+ oligomerization domain-like"/>
    <property type="match status" value="1"/>
</dbReference>
<dbReference type="SUPFAM" id="SSF52540">
    <property type="entry name" value="P-loop containing nucleoside triphosphate hydrolases"/>
    <property type="match status" value="1"/>
</dbReference>
<dbReference type="NCBIfam" id="TIGR01128">
    <property type="entry name" value="holA"/>
    <property type="match status" value="1"/>
</dbReference>
<keyword evidence="4 11" id="KW-0548">Nucleotidyltransferase</keyword>
<dbReference type="EMBL" id="CP041186">
    <property type="protein sequence ID" value="QDG49652.1"/>
    <property type="molecule type" value="Genomic_DNA"/>
</dbReference>
<dbReference type="GO" id="GO:0003887">
    <property type="term" value="F:DNA-directed DNA polymerase activity"/>
    <property type="evidence" value="ECO:0007669"/>
    <property type="project" value="UniProtKB-KW"/>
</dbReference>
<keyword evidence="12" id="KW-1185">Reference proteome</keyword>
<comment type="catalytic activity">
    <reaction evidence="8">
        <text>DNA(n) + a 2'-deoxyribonucleoside 5'-triphosphate = DNA(n+1) + diphosphate</text>
        <dbReference type="Rhea" id="RHEA:22508"/>
        <dbReference type="Rhea" id="RHEA-COMP:17339"/>
        <dbReference type="Rhea" id="RHEA-COMP:17340"/>
        <dbReference type="ChEBI" id="CHEBI:33019"/>
        <dbReference type="ChEBI" id="CHEBI:61560"/>
        <dbReference type="ChEBI" id="CHEBI:173112"/>
        <dbReference type="EC" id="2.7.7.7"/>
    </reaction>
</comment>
<evidence type="ECO:0000259" key="10">
    <source>
        <dbReference type="Pfam" id="PF21694"/>
    </source>
</evidence>
<gene>
    <name evidence="11" type="primary">holA</name>
    <name evidence="11" type="ORF">FIV42_02515</name>
</gene>
<sequence length="353" mass="39583">MGKKLDSARNFFRKLKKSEPAPVYFVWGEETYMLDEAVDAIIEHAAPGGTNDFNFDSFHGRNTSGESIVSACEMLPMMVERRLVVVRDAQELPMSELEQLGSYLDDPSPTTCLIVHARTAQKKLDGRKSIVKKLKKAGVSCEFASLYENEVGEILHKQAGRRDLRLTPAATAYLIEAVGTDLASLDKAMDKLDLYVGQSDQSPRHVDDDVVREVVADTKVRSVFDLTDALGDRKFEEALKILDSMLLNGEPPLRILAMIARHFRIVAKLHDPSVRNESRNNKARAVGVVPYFLKDYQRHASKFSPRDIEAIRGRLLEVDTALKSSGLDDRTVMERLLYDICFRANKSSSRAHG</sequence>
<reference evidence="11 12" key="1">
    <citation type="submission" date="2019-06" db="EMBL/GenBank/DDBJ databases">
        <title>Persicimonas caeni gen. nov., sp. nov., a predatory bacterium isolated from solar saltern.</title>
        <authorList>
            <person name="Wang S."/>
        </authorList>
    </citation>
    <scope>NUCLEOTIDE SEQUENCE [LARGE SCALE GENOMIC DNA]</scope>
    <source>
        <strain evidence="11 12">YN101</strain>
    </source>
</reference>
<dbReference type="GO" id="GO:0009360">
    <property type="term" value="C:DNA polymerase III complex"/>
    <property type="evidence" value="ECO:0007669"/>
    <property type="project" value="InterPro"/>
</dbReference>
<dbReference type="Proteomes" id="UP000315995">
    <property type="component" value="Chromosome"/>
</dbReference>
<evidence type="ECO:0000256" key="3">
    <source>
        <dbReference type="ARBA" id="ARBA00022679"/>
    </source>
</evidence>
<keyword evidence="3 11" id="KW-0808">Transferase</keyword>
<dbReference type="Pfam" id="PF21694">
    <property type="entry name" value="DNA_pol3_delta_C"/>
    <property type="match status" value="1"/>
</dbReference>
<dbReference type="Pfam" id="PF06144">
    <property type="entry name" value="DNA_pol3_delta"/>
    <property type="match status" value="1"/>
</dbReference>
<feature type="domain" description="DNA polymerase III delta subunit-like C-terminal" evidence="10">
    <location>
        <begin position="222"/>
        <end position="339"/>
    </location>
</feature>
<evidence type="ECO:0000256" key="8">
    <source>
        <dbReference type="ARBA" id="ARBA00049244"/>
    </source>
</evidence>
<feature type="domain" description="DNA polymerase III delta N-terminal" evidence="9">
    <location>
        <begin position="24"/>
        <end position="138"/>
    </location>
</feature>
<accession>A0A4Y6PMX5</accession>
<dbReference type="OrthoDB" id="9769782at2"/>
<evidence type="ECO:0000256" key="6">
    <source>
        <dbReference type="ARBA" id="ARBA00022932"/>
    </source>
</evidence>
<dbReference type="RefSeq" id="WP_141196149.1">
    <property type="nucleotide sequence ID" value="NZ_CP041186.1"/>
</dbReference>
<dbReference type="InterPro" id="IPR048466">
    <property type="entry name" value="DNA_pol3_delta-like_C"/>
</dbReference>
<keyword evidence="6" id="KW-0239">DNA-directed DNA polymerase</keyword>
<comment type="similarity">
    <text evidence="7">Belongs to the DNA polymerase HolA subunit family.</text>
</comment>
<dbReference type="GO" id="GO:0003677">
    <property type="term" value="F:DNA binding"/>
    <property type="evidence" value="ECO:0007669"/>
    <property type="project" value="InterPro"/>
</dbReference>
<dbReference type="Gene3D" id="1.20.272.10">
    <property type="match status" value="1"/>
</dbReference>
<dbReference type="PANTHER" id="PTHR34388:SF1">
    <property type="entry name" value="DNA POLYMERASE III SUBUNIT DELTA"/>
    <property type="match status" value="1"/>
</dbReference>
<evidence type="ECO:0000256" key="2">
    <source>
        <dbReference type="ARBA" id="ARBA00017703"/>
    </source>
</evidence>
<accession>A0A5B8Y373</accession>
<dbReference type="EC" id="2.7.7.7" evidence="1"/>
<keyword evidence="5" id="KW-0235">DNA replication</keyword>
<name>A0A4Y6PMX5_PERCE</name>
<dbReference type="Gene3D" id="3.40.50.300">
    <property type="entry name" value="P-loop containing nucleotide triphosphate hydrolases"/>
    <property type="match status" value="1"/>
</dbReference>
<proteinExistence type="inferred from homology"/>